<dbReference type="Gene3D" id="3.30.420.10">
    <property type="entry name" value="Ribonuclease H-like superfamily/Ribonuclease H"/>
    <property type="match status" value="1"/>
</dbReference>
<organism evidence="10 11">
    <name type="scientific">Gossypium tomentosum</name>
    <name type="common">Hawaiian cotton</name>
    <name type="synonym">Gossypium sandvicense</name>
    <dbReference type="NCBI Taxonomy" id="34277"/>
    <lineage>
        <taxon>Eukaryota</taxon>
        <taxon>Viridiplantae</taxon>
        <taxon>Streptophyta</taxon>
        <taxon>Embryophyta</taxon>
        <taxon>Tracheophyta</taxon>
        <taxon>Spermatophyta</taxon>
        <taxon>Magnoliopsida</taxon>
        <taxon>eudicotyledons</taxon>
        <taxon>Gunneridae</taxon>
        <taxon>Pentapetalae</taxon>
        <taxon>rosids</taxon>
        <taxon>malvids</taxon>
        <taxon>Malvales</taxon>
        <taxon>Malvaceae</taxon>
        <taxon>Malvoideae</taxon>
        <taxon>Gossypium</taxon>
    </lineage>
</organism>
<evidence type="ECO:0000259" key="9">
    <source>
        <dbReference type="Pfam" id="PF17917"/>
    </source>
</evidence>
<evidence type="ECO:0000256" key="1">
    <source>
        <dbReference type="ARBA" id="ARBA00022670"/>
    </source>
</evidence>
<dbReference type="GO" id="GO:0006508">
    <property type="term" value="P:proteolysis"/>
    <property type="evidence" value="ECO:0007669"/>
    <property type="project" value="UniProtKB-KW"/>
</dbReference>
<keyword evidence="8" id="KW-0695">RNA-directed DNA polymerase</keyword>
<evidence type="ECO:0000256" key="4">
    <source>
        <dbReference type="ARBA" id="ARBA00022722"/>
    </source>
</evidence>
<evidence type="ECO:0000256" key="3">
    <source>
        <dbReference type="ARBA" id="ARBA00022695"/>
    </source>
</evidence>
<keyword evidence="4" id="KW-0540">Nuclease</keyword>
<dbReference type="InterPro" id="IPR051320">
    <property type="entry name" value="Viral_Replic_Matur_Polypro"/>
</dbReference>
<accession>A0A5D2QIG5</accession>
<dbReference type="SUPFAM" id="SSF56672">
    <property type="entry name" value="DNA/RNA polymerases"/>
    <property type="match status" value="1"/>
</dbReference>
<evidence type="ECO:0000256" key="5">
    <source>
        <dbReference type="ARBA" id="ARBA00022750"/>
    </source>
</evidence>
<keyword evidence="3" id="KW-0548">Nucleotidyltransferase</keyword>
<dbReference type="InterPro" id="IPR041373">
    <property type="entry name" value="RT_RNaseH"/>
</dbReference>
<name>A0A5D2QIG5_GOSTO</name>
<sequence>MKLVTPEINFLGAKIGDRKIILQEHILKKIVHFDEEKLKTKAGLRSWLGVLNYARSYIPKLGVTLGPLYSKTSEHGDKRFKNSDWEIVRKIKNLVSNLPDLELPPPGAYIVLESDGCMEGWGGVCKWKLGKYDSKGSEKVCAYASGKFTVPKSTIDAEIYAAMETLEQLKIHYLDQPEITLRTDCDAIVRFFNKSNVNKPSRVRWVQFVDFITGIGVKVNFEHTKGSDNVFADSLSRLVTVAATSIEEETETVISNLGECLEELHQTAQEPLLHMTLTELGLQLLKKILERLEGSLSLTFGKEGMEAFTKPPLTGGEPTLNLGFSMTAPKSL</sequence>
<proteinExistence type="predicted"/>
<dbReference type="InterPro" id="IPR043128">
    <property type="entry name" value="Rev_trsase/Diguanyl_cyclase"/>
</dbReference>
<keyword evidence="11" id="KW-1185">Reference proteome</keyword>
<evidence type="ECO:0000256" key="2">
    <source>
        <dbReference type="ARBA" id="ARBA00022679"/>
    </source>
</evidence>
<keyword evidence="6" id="KW-0255">Endonuclease</keyword>
<keyword evidence="7" id="KW-0378">Hydrolase</keyword>
<keyword evidence="1" id="KW-0645">Protease</keyword>
<dbReference type="InterPro" id="IPR036397">
    <property type="entry name" value="RNaseH_sf"/>
</dbReference>
<gene>
    <name evidence="10" type="ORF">ES332_A05G225600v1</name>
</gene>
<dbReference type="EMBL" id="CM017614">
    <property type="protein sequence ID" value="TYI28169.1"/>
    <property type="molecule type" value="Genomic_DNA"/>
</dbReference>
<evidence type="ECO:0000256" key="7">
    <source>
        <dbReference type="ARBA" id="ARBA00022801"/>
    </source>
</evidence>
<dbReference type="Proteomes" id="UP000322667">
    <property type="component" value="Chromosome A05"/>
</dbReference>
<dbReference type="GO" id="GO:0004519">
    <property type="term" value="F:endonuclease activity"/>
    <property type="evidence" value="ECO:0007669"/>
    <property type="project" value="UniProtKB-KW"/>
</dbReference>
<evidence type="ECO:0000256" key="6">
    <source>
        <dbReference type="ARBA" id="ARBA00022759"/>
    </source>
</evidence>
<evidence type="ECO:0000313" key="11">
    <source>
        <dbReference type="Proteomes" id="UP000322667"/>
    </source>
</evidence>
<dbReference type="InterPro" id="IPR043502">
    <property type="entry name" value="DNA/RNA_pol_sf"/>
</dbReference>
<dbReference type="GO" id="GO:0004190">
    <property type="term" value="F:aspartic-type endopeptidase activity"/>
    <property type="evidence" value="ECO:0007669"/>
    <property type="project" value="UniProtKB-KW"/>
</dbReference>
<evidence type="ECO:0000313" key="10">
    <source>
        <dbReference type="EMBL" id="TYI28169.1"/>
    </source>
</evidence>
<dbReference type="AlphaFoldDB" id="A0A5D2QIG5"/>
<dbReference type="GO" id="GO:0003964">
    <property type="term" value="F:RNA-directed DNA polymerase activity"/>
    <property type="evidence" value="ECO:0007669"/>
    <property type="project" value="UniProtKB-KW"/>
</dbReference>
<protein>
    <recommendedName>
        <fullName evidence="9">Reverse transcriptase RNase H-like domain-containing protein</fullName>
    </recommendedName>
</protein>
<feature type="domain" description="Reverse transcriptase RNase H-like" evidence="9">
    <location>
        <begin position="109"/>
        <end position="208"/>
    </location>
</feature>
<dbReference type="Gene3D" id="3.30.70.270">
    <property type="match status" value="1"/>
</dbReference>
<keyword evidence="5" id="KW-0064">Aspartyl protease</keyword>
<reference evidence="10 11" key="1">
    <citation type="submission" date="2019-07" db="EMBL/GenBank/DDBJ databases">
        <title>WGS assembly of Gossypium tomentosum.</title>
        <authorList>
            <person name="Chen Z.J."/>
            <person name="Sreedasyam A."/>
            <person name="Ando A."/>
            <person name="Song Q."/>
            <person name="De L."/>
            <person name="Hulse-Kemp A."/>
            <person name="Ding M."/>
            <person name="Ye W."/>
            <person name="Kirkbride R."/>
            <person name="Jenkins J."/>
            <person name="Plott C."/>
            <person name="Lovell J."/>
            <person name="Lin Y.-M."/>
            <person name="Vaughn R."/>
            <person name="Liu B."/>
            <person name="Li W."/>
            <person name="Simpson S."/>
            <person name="Scheffler B."/>
            <person name="Saski C."/>
            <person name="Grover C."/>
            <person name="Hu G."/>
            <person name="Conover J."/>
            <person name="Carlson J."/>
            <person name="Shu S."/>
            <person name="Boston L."/>
            <person name="Williams M."/>
            <person name="Peterson D."/>
            <person name="Mcgee K."/>
            <person name="Jones D."/>
            <person name="Wendel J."/>
            <person name="Stelly D."/>
            <person name="Grimwood J."/>
            <person name="Schmutz J."/>
        </authorList>
    </citation>
    <scope>NUCLEOTIDE SEQUENCE [LARGE SCALE GENOMIC DNA]</scope>
    <source>
        <strain evidence="10">7179.01</strain>
    </source>
</reference>
<dbReference type="PANTHER" id="PTHR33064">
    <property type="entry name" value="POL PROTEIN"/>
    <property type="match status" value="1"/>
</dbReference>
<evidence type="ECO:0000256" key="8">
    <source>
        <dbReference type="ARBA" id="ARBA00022918"/>
    </source>
</evidence>
<keyword evidence="2" id="KW-0808">Transferase</keyword>
<dbReference type="GO" id="GO:0003676">
    <property type="term" value="F:nucleic acid binding"/>
    <property type="evidence" value="ECO:0007669"/>
    <property type="project" value="InterPro"/>
</dbReference>
<dbReference type="Pfam" id="PF17917">
    <property type="entry name" value="RT_RNaseH"/>
    <property type="match status" value="1"/>
</dbReference>
<dbReference type="PANTHER" id="PTHR33064:SF37">
    <property type="entry name" value="RIBONUCLEASE H"/>
    <property type="match status" value="1"/>
</dbReference>